<evidence type="ECO:0000256" key="4">
    <source>
        <dbReference type="ARBA" id="ARBA00022723"/>
    </source>
</evidence>
<organism evidence="8 9">
    <name type="scientific">Candidatus Dojkabacteria bacterium CG_4_10_14_0_2_um_filter_Dojkabacteria_WS6_41_15</name>
    <dbReference type="NCBI Taxonomy" id="2014249"/>
    <lineage>
        <taxon>Bacteria</taxon>
        <taxon>Candidatus Dojkabacteria</taxon>
    </lineage>
</organism>
<evidence type="ECO:0000256" key="2">
    <source>
        <dbReference type="ARBA" id="ARBA00006676"/>
    </source>
</evidence>
<dbReference type="GO" id="GO:0006154">
    <property type="term" value="P:adenosine catabolic process"/>
    <property type="evidence" value="ECO:0007669"/>
    <property type="project" value="TreeGrafter"/>
</dbReference>
<gene>
    <name evidence="8" type="ORF">COX64_03425</name>
</gene>
<comment type="similarity">
    <text evidence="2">Belongs to the metallo-dependent hydrolases superfamily. Adenosine and AMP deaminases family.</text>
</comment>
<evidence type="ECO:0000313" key="9">
    <source>
        <dbReference type="Proteomes" id="UP000228952"/>
    </source>
</evidence>
<evidence type="ECO:0000259" key="7">
    <source>
        <dbReference type="Pfam" id="PF00962"/>
    </source>
</evidence>
<evidence type="ECO:0000256" key="6">
    <source>
        <dbReference type="ARBA" id="ARBA00022833"/>
    </source>
</evidence>
<evidence type="ECO:0000256" key="5">
    <source>
        <dbReference type="ARBA" id="ARBA00022801"/>
    </source>
</evidence>
<comment type="cofactor">
    <cofactor evidence="1">
        <name>Zn(2+)</name>
        <dbReference type="ChEBI" id="CHEBI:29105"/>
    </cofactor>
</comment>
<dbReference type="GO" id="GO:0005829">
    <property type="term" value="C:cytosol"/>
    <property type="evidence" value="ECO:0007669"/>
    <property type="project" value="TreeGrafter"/>
</dbReference>
<dbReference type="InterPro" id="IPR032466">
    <property type="entry name" value="Metal_Hydrolase"/>
</dbReference>
<dbReference type="Gene3D" id="3.20.20.140">
    <property type="entry name" value="Metal-dependent hydrolases"/>
    <property type="match status" value="1"/>
</dbReference>
<accession>A0A2M7W1G0</accession>
<evidence type="ECO:0000256" key="3">
    <source>
        <dbReference type="ARBA" id="ARBA00012784"/>
    </source>
</evidence>
<evidence type="ECO:0000256" key="1">
    <source>
        <dbReference type="ARBA" id="ARBA00001947"/>
    </source>
</evidence>
<keyword evidence="6" id="KW-0862">Zinc</keyword>
<dbReference type="Proteomes" id="UP000228952">
    <property type="component" value="Unassembled WGS sequence"/>
</dbReference>
<dbReference type="GO" id="GO:0043103">
    <property type="term" value="P:hypoxanthine salvage"/>
    <property type="evidence" value="ECO:0007669"/>
    <property type="project" value="TreeGrafter"/>
</dbReference>
<dbReference type="InterPro" id="IPR001365">
    <property type="entry name" value="A_deaminase_dom"/>
</dbReference>
<dbReference type="GO" id="GO:0046872">
    <property type="term" value="F:metal ion binding"/>
    <property type="evidence" value="ECO:0007669"/>
    <property type="project" value="UniProtKB-KW"/>
</dbReference>
<comment type="caution">
    <text evidence="8">The sequence shown here is derived from an EMBL/GenBank/DDBJ whole genome shotgun (WGS) entry which is preliminary data.</text>
</comment>
<proteinExistence type="inferred from homology"/>
<dbReference type="SUPFAM" id="SSF51556">
    <property type="entry name" value="Metallo-dependent hydrolases"/>
    <property type="match status" value="1"/>
</dbReference>
<dbReference type="GO" id="GO:0046103">
    <property type="term" value="P:inosine biosynthetic process"/>
    <property type="evidence" value="ECO:0007669"/>
    <property type="project" value="TreeGrafter"/>
</dbReference>
<dbReference type="GO" id="GO:0004000">
    <property type="term" value="F:adenosine deaminase activity"/>
    <property type="evidence" value="ECO:0007669"/>
    <property type="project" value="UniProtKB-ARBA"/>
</dbReference>
<dbReference type="Pfam" id="PF00962">
    <property type="entry name" value="A_deaminase"/>
    <property type="match status" value="1"/>
</dbReference>
<name>A0A2M7W1G0_9BACT</name>
<feature type="domain" description="Adenosine deaminase" evidence="7">
    <location>
        <begin position="91"/>
        <end position="321"/>
    </location>
</feature>
<dbReference type="EMBL" id="PFQB01000087">
    <property type="protein sequence ID" value="PJA13408.1"/>
    <property type="molecule type" value="Genomic_DNA"/>
</dbReference>
<keyword evidence="5" id="KW-0378">Hydrolase</keyword>
<reference evidence="9" key="1">
    <citation type="submission" date="2017-09" db="EMBL/GenBank/DDBJ databases">
        <title>Depth-based differentiation of microbial function through sediment-hosted aquifers and enrichment of novel symbionts in the deep terrestrial subsurface.</title>
        <authorList>
            <person name="Probst A.J."/>
            <person name="Ladd B."/>
            <person name="Jarett J.K."/>
            <person name="Geller-Mcgrath D.E."/>
            <person name="Sieber C.M.K."/>
            <person name="Emerson J.B."/>
            <person name="Anantharaman K."/>
            <person name="Thomas B.C."/>
            <person name="Malmstrom R."/>
            <person name="Stieglmeier M."/>
            <person name="Klingl A."/>
            <person name="Woyke T."/>
            <person name="Ryan C.M."/>
            <person name="Banfield J.F."/>
        </authorList>
    </citation>
    <scope>NUCLEOTIDE SEQUENCE [LARGE SCALE GENOMIC DNA]</scope>
</reference>
<protein>
    <recommendedName>
        <fullName evidence="3">adenosine deaminase</fullName>
        <ecNumber evidence="3">3.5.4.4</ecNumber>
    </recommendedName>
</protein>
<dbReference type="PANTHER" id="PTHR11409">
    <property type="entry name" value="ADENOSINE DEAMINASE"/>
    <property type="match status" value="1"/>
</dbReference>
<dbReference type="InterPro" id="IPR006330">
    <property type="entry name" value="Ado/ade_deaminase"/>
</dbReference>
<dbReference type="AlphaFoldDB" id="A0A2M7W1G0"/>
<dbReference type="PANTHER" id="PTHR11409:SF43">
    <property type="entry name" value="ADENOSINE DEAMINASE"/>
    <property type="match status" value="1"/>
</dbReference>
<dbReference type="EC" id="3.5.4.4" evidence="3"/>
<sequence length="329" mass="38327">MHYEDLHAHIEGTVSAKTLLYLFKKYSNPKAIFPDYVTEHYQETIRVFDCMLSNNASDSELEAYLTNRLVLNEPAKTLLEFLRRMPSRFLKYFIRSKEDLVYVVEGTLKQFGPEYERVEIIFVPKSIENEWLTDNEIVEIFSTIWQNHSRKDKFSFSLSLRRTKEDISIEYVSKVVEEYSKYADKGITKLDICDNEDAVSFMDLASQLDILSTAKQQLTLHLGETTPRDMDFILDNYPNVKQFNHGIQAAFDQEIIDKIKRNDVLLTLCPLSNIFTGVLSEIKVLEAIRIFKENGVRYVICSDDATIINGDVYAPYKYLQEKDPQLLQF</sequence>
<evidence type="ECO:0000313" key="8">
    <source>
        <dbReference type="EMBL" id="PJA13408.1"/>
    </source>
</evidence>
<keyword evidence="4" id="KW-0479">Metal-binding</keyword>